<evidence type="ECO:0000256" key="8">
    <source>
        <dbReference type="PIRSR" id="PIRSR602403-1"/>
    </source>
</evidence>
<feature type="transmembrane region" description="Helical" evidence="11">
    <location>
        <begin position="25"/>
        <end position="47"/>
    </location>
</feature>
<evidence type="ECO:0000256" key="2">
    <source>
        <dbReference type="ARBA" id="ARBA00010617"/>
    </source>
</evidence>
<dbReference type="InterPro" id="IPR002403">
    <property type="entry name" value="Cyt_P450_E_grp-IV"/>
</dbReference>
<keyword evidence="13" id="KW-1185">Reference proteome</keyword>
<keyword evidence="3 8" id="KW-0349">Heme</keyword>
<dbReference type="Pfam" id="PF00067">
    <property type="entry name" value="p450"/>
    <property type="match status" value="1"/>
</dbReference>
<evidence type="ECO:0000256" key="5">
    <source>
        <dbReference type="ARBA" id="ARBA00023002"/>
    </source>
</evidence>
<feature type="compositionally biased region" description="Basic and acidic residues" evidence="10">
    <location>
        <begin position="543"/>
        <end position="557"/>
    </location>
</feature>
<evidence type="ECO:0000256" key="11">
    <source>
        <dbReference type="SAM" id="Phobius"/>
    </source>
</evidence>
<dbReference type="Gene3D" id="1.10.630.10">
    <property type="entry name" value="Cytochrome P450"/>
    <property type="match status" value="1"/>
</dbReference>
<evidence type="ECO:0000256" key="10">
    <source>
        <dbReference type="SAM" id="MobiDB-lite"/>
    </source>
</evidence>
<dbReference type="GO" id="GO:0005506">
    <property type="term" value="F:iron ion binding"/>
    <property type="evidence" value="ECO:0007669"/>
    <property type="project" value="InterPro"/>
</dbReference>
<keyword evidence="4 8" id="KW-0479">Metal-binding</keyword>
<gene>
    <name evidence="12" type="ORF">B0A48_12658</name>
</gene>
<comment type="similarity">
    <text evidence="2 9">Belongs to the cytochrome P450 family.</text>
</comment>
<keyword evidence="7 9" id="KW-0503">Monooxygenase</keyword>
<feature type="transmembrane region" description="Helical" evidence="11">
    <location>
        <begin position="330"/>
        <end position="353"/>
    </location>
</feature>
<dbReference type="GO" id="GO:0020037">
    <property type="term" value="F:heme binding"/>
    <property type="evidence" value="ECO:0007669"/>
    <property type="project" value="InterPro"/>
</dbReference>
<dbReference type="InParanoid" id="A0A1V8SRV9"/>
<dbReference type="AlphaFoldDB" id="A0A1V8SRV9"/>
<dbReference type="PROSITE" id="PS00086">
    <property type="entry name" value="CYTOCHROME_P450"/>
    <property type="match status" value="1"/>
</dbReference>
<reference evidence="13" key="1">
    <citation type="submission" date="2017-03" db="EMBL/GenBank/DDBJ databases">
        <title>Genomes of endolithic fungi from Antarctica.</title>
        <authorList>
            <person name="Coleine C."/>
            <person name="Masonjones S."/>
            <person name="Stajich J.E."/>
        </authorList>
    </citation>
    <scope>NUCLEOTIDE SEQUENCE [LARGE SCALE GENOMIC DNA]</scope>
    <source>
        <strain evidence="13">CCFEE 5527</strain>
    </source>
</reference>
<organism evidence="12 13">
    <name type="scientific">Cryoendolithus antarcticus</name>
    <dbReference type="NCBI Taxonomy" id="1507870"/>
    <lineage>
        <taxon>Eukaryota</taxon>
        <taxon>Fungi</taxon>
        <taxon>Dikarya</taxon>
        <taxon>Ascomycota</taxon>
        <taxon>Pezizomycotina</taxon>
        <taxon>Dothideomycetes</taxon>
        <taxon>Dothideomycetidae</taxon>
        <taxon>Cladosporiales</taxon>
        <taxon>Cladosporiaceae</taxon>
        <taxon>Cryoendolithus</taxon>
    </lineage>
</organism>
<keyword evidence="6 8" id="KW-0408">Iron</keyword>
<comment type="cofactor">
    <cofactor evidence="1 8">
        <name>heme</name>
        <dbReference type="ChEBI" id="CHEBI:30413"/>
    </cofactor>
</comment>
<dbReference type="PANTHER" id="PTHR46206:SF1">
    <property type="entry name" value="P450, PUTATIVE (EUROFUNG)-RELATED"/>
    <property type="match status" value="1"/>
</dbReference>
<dbReference type="STRING" id="1507870.A0A1V8SRV9"/>
<dbReference type="PANTHER" id="PTHR46206">
    <property type="entry name" value="CYTOCHROME P450"/>
    <property type="match status" value="1"/>
</dbReference>
<dbReference type="EMBL" id="NAJO01000030">
    <property type="protein sequence ID" value="OQO01622.1"/>
    <property type="molecule type" value="Genomic_DNA"/>
</dbReference>
<evidence type="ECO:0000313" key="13">
    <source>
        <dbReference type="Proteomes" id="UP000192596"/>
    </source>
</evidence>
<keyword evidence="11" id="KW-1133">Transmembrane helix</keyword>
<evidence type="ECO:0000256" key="7">
    <source>
        <dbReference type="ARBA" id="ARBA00023033"/>
    </source>
</evidence>
<evidence type="ECO:0008006" key="14">
    <source>
        <dbReference type="Google" id="ProtNLM"/>
    </source>
</evidence>
<dbReference type="Proteomes" id="UP000192596">
    <property type="component" value="Unassembled WGS sequence"/>
</dbReference>
<evidence type="ECO:0000256" key="3">
    <source>
        <dbReference type="ARBA" id="ARBA00022617"/>
    </source>
</evidence>
<evidence type="ECO:0000256" key="6">
    <source>
        <dbReference type="ARBA" id="ARBA00023004"/>
    </source>
</evidence>
<dbReference type="InterPro" id="IPR036396">
    <property type="entry name" value="Cyt_P450_sf"/>
</dbReference>
<evidence type="ECO:0000313" key="12">
    <source>
        <dbReference type="EMBL" id="OQO01622.1"/>
    </source>
</evidence>
<accession>A0A1V8SRV9</accession>
<dbReference type="SUPFAM" id="SSF48264">
    <property type="entry name" value="Cytochrome P450"/>
    <property type="match status" value="1"/>
</dbReference>
<keyword evidence="11" id="KW-0472">Membrane</keyword>
<name>A0A1V8SRV9_9PEZI</name>
<dbReference type="InterPro" id="IPR017972">
    <property type="entry name" value="Cyt_P450_CS"/>
</dbReference>
<feature type="binding site" description="axial binding residue" evidence="8">
    <location>
        <position position="490"/>
    </location>
    <ligand>
        <name>heme</name>
        <dbReference type="ChEBI" id="CHEBI:30413"/>
    </ligand>
    <ligandPart>
        <name>Fe</name>
        <dbReference type="ChEBI" id="CHEBI:18248"/>
    </ligandPart>
</feature>
<proteinExistence type="inferred from homology"/>
<dbReference type="GO" id="GO:0016705">
    <property type="term" value="F:oxidoreductase activity, acting on paired donors, with incorporation or reduction of molecular oxygen"/>
    <property type="evidence" value="ECO:0007669"/>
    <property type="project" value="InterPro"/>
</dbReference>
<protein>
    <recommendedName>
        <fullName evidence="14">Cytochrome P450</fullName>
    </recommendedName>
</protein>
<dbReference type="OrthoDB" id="1844152at2759"/>
<evidence type="ECO:0000256" key="9">
    <source>
        <dbReference type="RuleBase" id="RU000461"/>
    </source>
</evidence>
<dbReference type="PRINTS" id="PR00465">
    <property type="entry name" value="EP450IV"/>
</dbReference>
<keyword evidence="5 9" id="KW-0560">Oxidoreductase</keyword>
<dbReference type="InterPro" id="IPR001128">
    <property type="entry name" value="Cyt_P450"/>
</dbReference>
<evidence type="ECO:0000256" key="1">
    <source>
        <dbReference type="ARBA" id="ARBA00001971"/>
    </source>
</evidence>
<evidence type="ECO:0000256" key="4">
    <source>
        <dbReference type="ARBA" id="ARBA00022723"/>
    </source>
</evidence>
<feature type="region of interest" description="Disordered" evidence="10">
    <location>
        <begin position="542"/>
        <end position="564"/>
    </location>
</feature>
<dbReference type="GO" id="GO:0004497">
    <property type="term" value="F:monooxygenase activity"/>
    <property type="evidence" value="ECO:0007669"/>
    <property type="project" value="UniProtKB-KW"/>
</dbReference>
<keyword evidence="11" id="KW-0812">Transmembrane</keyword>
<comment type="caution">
    <text evidence="12">The sequence shown here is derived from an EMBL/GenBank/DDBJ whole genome shotgun (WGS) entry which is preliminary data.</text>
</comment>
<sequence length="564" mass="62486">MMDYMQTWHTIVPYVGPFAWTSLRVVGYFLAGTVATTGGLIVTFIALQLQRIRSAPEQIPWAGVERYRFLPKLRATIASLTKDREHSESGWEKYTTTNKPFTLPNLLWPLTILPPSEATWLISQPEHVLSVNKTQDDVMGLAHLGPGPTLESVHDFSVITRDLTRQIPACTMEMFEEVKQSFDAHFGDQASGSDWQDVKLMKVVESSVLDVASRLVVGAPLCRSEQYRKAVSTYITVNGFTALFVQAFVPPTLSSLAFGVLKWPVFYSRWRAARLFYPEVERRVAALSDARYEKEALRERENDLMQWIIESAAAKGDPAEFDPKILAHKLLLLNLFTIATLYLTLSTTLLTLLSSPDAADILATLRGEAAGILPTLAQDPTATRKMHAHDSLIRETMRYEPMSDTGLMREVLSPSGITTPSGTFLPQGSHVGVSVRQMQRSGGKSADDYQPFRFVPSTASSELEAEATKPPTAVQVSEAHLSFGLGRHVCPGRFFAVNTLKLMLGYMVLTWEFEPLKEKAKFIQIAGASIGSEKTVVRIRRRGAGEKERGDVGEKASGESQVTG</sequence>
<dbReference type="CDD" id="cd11041">
    <property type="entry name" value="CYP503A1-like"/>
    <property type="match status" value="1"/>
</dbReference>